<evidence type="ECO:0000313" key="2">
    <source>
        <dbReference type="EMBL" id="MFC5365475.1"/>
    </source>
</evidence>
<accession>A0ABD5R6B2</accession>
<keyword evidence="1" id="KW-1133">Transmembrane helix</keyword>
<keyword evidence="1" id="KW-0472">Membrane</keyword>
<protein>
    <submittedName>
        <fullName evidence="2">Uncharacterized protein</fullName>
    </submittedName>
</protein>
<evidence type="ECO:0000256" key="1">
    <source>
        <dbReference type="SAM" id="Phobius"/>
    </source>
</evidence>
<dbReference type="EMBL" id="JBHSKX010000001">
    <property type="protein sequence ID" value="MFC5365475.1"/>
    <property type="molecule type" value="Genomic_DNA"/>
</dbReference>
<proteinExistence type="predicted"/>
<name>A0ABD5R6B2_9EURY</name>
<organism evidence="2 3">
    <name type="scientific">Salinirubrum litoreum</name>
    <dbReference type="NCBI Taxonomy" id="1126234"/>
    <lineage>
        <taxon>Archaea</taxon>
        <taxon>Methanobacteriati</taxon>
        <taxon>Methanobacteriota</taxon>
        <taxon>Stenosarchaea group</taxon>
        <taxon>Halobacteria</taxon>
        <taxon>Halobacteriales</taxon>
        <taxon>Haloferacaceae</taxon>
        <taxon>Salinirubrum</taxon>
    </lineage>
</organism>
<keyword evidence="3" id="KW-1185">Reference proteome</keyword>
<dbReference type="Proteomes" id="UP001596201">
    <property type="component" value="Unassembled WGS sequence"/>
</dbReference>
<evidence type="ECO:0000313" key="3">
    <source>
        <dbReference type="Proteomes" id="UP001596201"/>
    </source>
</evidence>
<dbReference type="RefSeq" id="WP_227229232.1">
    <property type="nucleotide sequence ID" value="NZ_JAJCVJ010000001.1"/>
</dbReference>
<gene>
    <name evidence="2" type="ORF">ACFPJ5_00880</name>
</gene>
<sequence length="98" mass="10334">MHPKRRRTHTARHTPPVNHLLAVFARVRPLVVLLGLFAGVGLLLLSLPSAVLGVLTLTGGLVAGLLIACTVPFAVVRLVVAGLDTAAAGVDHDRHRQD</sequence>
<reference evidence="2 3" key="1">
    <citation type="journal article" date="2019" name="Int. J. Syst. Evol. Microbiol.">
        <title>The Global Catalogue of Microorganisms (GCM) 10K type strain sequencing project: providing services to taxonomists for standard genome sequencing and annotation.</title>
        <authorList>
            <consortium name="The Broad Institute Genomics Platform"/>
            <consortium name="The Broad Institute Genome Sequencing Center for Infectious Disease"/>
            <person name="Wu L."/>
            <person name="Ma J."/>
        </authorList>
    </citation>
    <scope>NUCLEOTIDE SEQUENCE [LARGE SCALE GENOMIC DNA]</scope>
    <source>
        <strain evidence="2 3">CGMCC 1.12237</strain>
    </source>
</reference>
<comment type="caution">
    <text evidence="2">The sequence shown here is derived from an EMBL/GenBank/DDBJ whole genome shotgun (WGS) entry which is preliminary data.</text>
</comment>
<keyword evidence="1" id="KW-0812">Transmembrane</keyword>
<feature type="transmembrane region" description="Helical" evidence="1">
    <location>
        <begin position="20"/>
        <end position="45"/>
    </location>
</feature>
<dbReference type="AlphaFoldDB" id="A0ABD5R6B2"/>
<feature type="transmembrane region" description="Helical" evidence="1">
    <location>
        <begin position="51"/>
        <end position="76"/>
    </location>
</feature>